<dbReference type="SUPFAM" id="SSF55021">
    <property type="entry name" value="ACT-like"/>
    <property type="match status" value="1"/>
</dbReference>
<comment type="pathway">
    <text evidence="1 10">Amino-acid biosynthesis; L-phenylalanine biosynthesis; phenylpyruvate from prephenate: step 1/1.</text>
</comment>
<dbReference type="PROSITE" id="PS51171">
    <property type="entry name" value="PREPHENATE_DEHYDR_3"/>
    <property type="match status" value="1"/>
</dbReference>
<dbReference type="InterPro" id="IPR045865">
    <property type="entry name" value="ACT-like_dom_sf"/>
</dbReference>
<dbReference type="InterPro" id="IPR018528">
    <property type="entry name" value="Preph_deHydtase_CS"/>
</dbReference>
<proteinExistence type="predicted"/>
<evidence type="ECO:0000259" key="12">
    <source>
        <dbReference type="PROSITE" id="PS51671"/>
    </source>
</evidence>
<dbReference type="InterPro" id="IPR002912">
    <property type="entry name" value="ACT_dom"/>
</dbReference>
<feature type="domain" description="Prephenate dehydratase" evidence="11">
    <location>
        <begin position="3"/>
        <end position="183"/>
    </location>
</feature>
<keyword evidence="6 10" id="KW-0584">Phenylalanine biosynthesis</keyword>
<comment type="catalytic activity">
    <reaction evidence="8 10">
        <text>prephenate + H(+) = 3-phenylpyruvate + CO2 + H2O</text>
        <dbReference type="Rhea" id="RHEA:21648"/>
        <dbReference type="ChEBI" id="CHEBI:15377"/>
        <dbReference type="ChEBI" id="CHEBI:15378"/>
        <dbReference type="ChEBI" id="CHEBI:16526"/>
        <dbReference type="ChEBI" id="CHEBI:18005"/>
        <dbReference type="ChEBI" id="CHEBI:29934"/>
        <dbReference type="EC" id="4.2.1.51"/>
    </reaction>
</comment>
<dbReference type="SUPFAM" id="SSF53850">
    <property type="entry name" value="Periplasmic binding protein-like II"/>
    <property type="match status" value="1"/>
</dbReference>
<dbReference type="InterPro" id="IPR001086">
    <property type="entry name" value="Preph_deHydtase"/>
</dbReference>
<evidence type="ECO:0000256" key="6">
    <source>
        <dbReference type="ARBA" id="ARBA00023222"/>
    </source>
</evidence>
<dbReference type="PROSITE" id="PS51671">
    <property type="entry name" value="ACT"/>
    <property type="match status" value="1"/>
</dbReference>
<feature type="domain" description="ACT" evidence="12">
    <location>
        <begin position="204"/>
        <end position="281"/>
    </location>
</feature>
<dbReference type="NCBIfam" id="NF008865">
    <property type="entry name" value="PRK11898.1"/>
    <property type="match status" value="1"/>
</dbReference>
<dbReference type="CDD" id="cd13633">
    <property type="entry name" value="PBP2_Sa-PDT_like"/>
    <property type="match status" value="1"/>
</dbReference>
<keyword evidence="14" id="KW-1185">Reference proteome</keyword>
<evidence type="ECO:0000256" key="9">
    <source>
        <dbReference type="PIRSR" id="PIRSR001500-2"/>
    </source>
</evidence>
<evidence type="ECO:0000256" key="8">
    <source>
        <dbReference type="ARBA" id="ARBA00047848"/>
    </source>
</evidence>
<dbReference type="InterPro" id="IPR008242">
    <property type="entry name" value="Chor_mutase/pphenate_deHydtase"/>
</dbReference>
<evidence type="ECO:0000313" key="13">
    <source>
        <dbReference type="EMBL" id="MBF8437004.1"/>
    </source>
</evidence>
<evidence type="ECO:0000256" key="5">
    <source>
        <dbReference type="ARBA" id="ARBA00023141"/>
    </source>
</evidence>
<dbReference type="PROSITE" id="PS00858">
    <property type="entry name" value="PREPHENATE_DEHYDR_2"/>
    <property type="match status" value="1"/>
</dbReference>
<dbReference type="Gene3D" id="3.30.70.260">
    <property type="match status" value="1"/>
</dbReference>
<dbReference type="AlphaFoldDB" id="A0A931AUP5"/>
<dbReference type="FunFam" id="3.30.70.260:FF:000012">
    <property type="entry name" value="Prephenate dehydratase"/>
    <property type="match status" value="1"/>
</dbReference>
<evidence type="ECO:0000259" key="11">
    <source>
        <dbReference type="PROSITE" id="PS51171"/>
    </source>
</evidence>
<evidence type="ECO:0000256" key="7">
    <source>
        <dbReference type="ARBA" id="ARBA00023239"/>
    </source>
</evidence>
<dbReference type="PIRSF" id="PIRSF001500">
    <property type="entry name" value="Chor_mut_pdt_Ppr"/>
    <property type="match status" value="1"/>
</dbReference>
<dbReference type="GO" id="GO:0009094">
    <property type="term" value="P:L-phenylalanine biosynthetic process"/>
    <property type="evidence" value="ECO:0007669"/>
    <property type="project" value="UniProtKB-KW"/>
</dbReference>
<dbReference type="PANTHER" id="PTHR21022">
    <property type="entry name" value="PREPHENATE DEHYDRATASE P PROTEIN"/>
    <property type="match status" value="1"/>
</dbReference>
<evidence type="ECO:0000256" key="10">
    <source>
        <dbReference type="RuleBase" id="RU361254"/>
    </source>
</evidence>
<keyword evidence="7 10" id="KW-0456">Lyase</keyword>
<evidence type="ECO:0000256" key="2">
    <source>
        <dbReference type="ARBA" id="ARBA00013147"/>
    </source>
</evidence>
<dbReference type="PANTHER" id="PTHR21022:SF19">
    <property type="entry name" value="PREPHENATE DEHYDRATASE-RELATED"/>
    <property type="match status" value="1"/>
</dbReference>
<dbReference type="Gene3D" id="3.40.190.10">
    <property type="entry name" value="Periplasmic binding protein-like II"/>
    <property type="match status" value="2"/>
</dbReference>
<dbReference type="CDD" id="cd04905">
    <property type="entry name" value="ACT_CM-PDT"/>
    <property type="match status" value="1"/>
</dbReference>
<comment type="caution">
    <text evidence="13">The sequence shown here is derived from an EMBL/GenBank/DDBJ whole genome shotgun (WGS) entry which is preliminary data.</text>
</comment>
<dbReference type="Pfam" id="PF00800">
    <property type="entry name" value="PDT"/>
    <property type="match status" value="1"/>
</dbReference>
<dbReference type="EMBL" id="JADPIE010000004">
    <property type="protein sequence ID" value="MBF8437004.1"/>
    <property type="molecule type" value="Genomic_DNA"/>
</dbReference>
<keyword evidence="5 10" id="KW-0057">Aromatic amino acid biosynthesis</keyword>
<accession>A0A931AUP5</accession>
<name>A0A931AUP5_9FIRM</name>
<gene>
    <name evidence="10 13" type="primary">pheA</name>
    <name evidence="13" type="ORF">I0Q91_07945</name>
</gene>
<feature type="site" description="Essential for prephenate dehydratase activity" evidence="9">
    <location>
        <position position="176"/>
    </location>
</feature>
<dbReference type="GO" id="GO:0004664">
    <property type="term" value="F:prephenate dehydratase activity"/>
    <property type="evidence" value="ECO:0007669"/>
    <property type="project" value="UniProtKB-UniRule"/>
</dbReference>
<dbReference type="GO" id="GO:0005737">
    <property type="term" value="C:cytoplasm"/>
    <property type="evidence" value="ECO:0007669"/>
    <property type="project" value="TreeGrafter"/>
</dbReference>
<dbReference type="Pfam" id="PF01842">
    <property type="entry name" value="ACT"/>
    <property type="match status" value="1"/>
</dbReference>
<dbReference type="EC" id="4.2.1.51" evidence="2 10"/>
<dbReference type="Proteomes" id="UP000621436">
    <property type="component" value="Unassembled WGS sequence"/>
</dbReference>
<evidence type="ECO:0000256" key="1">
    <source>
        <dbReference type="ARBA" id="ARBA00004741"/>
    </source>
</evidence>
<sequence>MKRLGYLGPPGTFTEMAAVNYLEAKLDNSSRLEAYIDIERLIMAIADGEVPAGIVPIENSLEGSVNITLDYLAHKVNLKIQAEITLPIVHNLIVKPGVKLDEIEKVISHPQALAQCRDNIKKYLGDTEIVKVNSTAEAVNQLSSRNEAAIGSRLAARRNNLEISKAGFQDESRNWTRFVLLSRPGVNLEAGRARQALAASKTSIILAPVKNRPGILHELLEEFARKNINLTKIESRPTRKTLGDYLFFIDFEGDSQDREIKEILKNLRLKSSYFKVLGSYARLEFTSEELAVEYN</sequence>
<evidence type="ECO:0000256" key="4">
    <source>
        <dbReference type="ARBA" id="ARBA00022605"/>
    </source>
</evidence>
<evidence type="ECO:0000256" key="3">
    <source>
        <dbReference type="ARBA" id="ARBA00021872"/>
    </source>
</evidence>
<evidence type="ECO:0000313" key="14">
    <source>
        <dbReference type="Proteomes" id="UP000621436"/>
    </source>
</evidence>
<protein>
    <recommendedName>
        <fullName evidence="3 10">Prephenate dehydratase</fullName>
        <shortName evidence="10">PDT</shortName>
        <ecNumber evidence="2 10">4.2.1.51</ecNumber>
    </recommendedName>
</protein>
<keyword evidence="4 10" id="KW-0028">Amino-acid biosynthesis</keyword>
<reference evidence="13" key="1">
    <citation type="submission" date="2020-11" db="EMBL/GenBank/DDBJ databases">
        <title>Halonatronomonas betainensis gen. nov., sp. nov. a novel haloalkaliphilic representative of the family Halanaerobiacae capable of betaine degradation.</title>
        <authorList>
            <person name="Boltyanskaya Y."/>
            <person name="Kevbrin V."/>
            <person name="Detkova E."/>
            <person name="Grouzdev D.S."/>
            <person name="Koziaeva V."/>
            <person name="Zhilina T."/>
        </authorList>
    </citation>
    <scope>NUCLEOTIDE SEQUENCE</scope>
    <source>
        <strain evidence="13">Z-7014</strain>
    </source>
</reference>
<organism evidence="13 14">
    <name type="scientific">Halonatronomonas betaini</name>
    <dbReference type="NCBI Taxonomy" id="2778430"/>
    <lineage>
        <taxon>Bacteria</taxon>
        <taxon>Bacillati</taxon>
        <taxon>Bacillota</taxon>
        <taxon>Clostridia</taxon>
        <taxon>Halanaerobiales</taxon>
        <taxon>Halarsenatibacteraceae</taxon>
        <taxon>Halonatronomonas</taxon>
    </lineage>
</organism>
<dbReference type="RefSeq" id="WP_270453933.1">
    <property type="nucleotide sequence ID" value="NZ_JADPIE010000004.1"/>
</dbReference>